<dbReference type="EMBL" id="REGN01003176">
    <property type="protein sequence ID" value="RNA24052.1"/>
    <property type="molecule type" value="Genomic_DNA"/>
</dbReference>
<accession>A0A3M7RKG9</accession>
<evidence type="ECO:0000313" key="2">
    <source>
        <dbReference type="Proteomes" id="UP000276133"/>
    </source>
</evidence>
<reference evidence="1 2" key="1">
    <citation type="journal article" date="2018" name="Sci. Rep.">
        <title>Genomic signatures of local adaptation to the degree of environmental predictability in rotifers.</title>
        <authorList>
            <person name="Franch-Gras L."/>
            <person name="Hahn C."/>
            <person name="Garcia-Roger E.M."/>
            <person name="Carmona M.J."/>
            <person name="Serra M."/>
            <person name="Gomez A."/>
        </authorList>
    </citation>
    <scope>NUCLEOTIDE SEQUENCE [LARGE SCALE GENOMIC DNA]</scope>
    <source>
        <strain evidence="1">HYR1</strain>
    </source>
</reference>
<proteinExistence type="predicted"/>
<protein>
    <submittedName>
        <fullName evidence="1">Uncharacterized protein</fullName>
    </submittedName>
</protein>
<sequence>MKDNYFVPLVARLMLGYRLVIGQIMSSHRLYFCLSSCRSKIHVAAINTAWNGKNSISCERAVTENCNINFYLNLLDKVKGNRYKNHNFRTRDLIISIFVNYERKIFEIKNQNLVLNERDILIADGLKYIFVTNLDRLTDIENKSYNKNLNNI</sequence>
<evidence type="ECO:0000313" key="1">
    <source>
        <dbReference type="EMBL" id="RNA24052.1"/>
    </source>
</evidence>
<gene>
    <name evidence="1" type="ORF">BpHYR1_018133</name>
</gene>
<name>A0A3M7RKG9_BRAPC</name>
<dbReference type="Proteomes" id="UP000276133">
    <property type="component" value="Unassembled WGS sequence"/>
</dbReference>
<organism evidence="1 2">
    <name type="scientific">Brachionus plicatilis</name>
    <name type="common">Marine rotifer</name>
    <name type="synonym">Brachionus muelleri</name>
    <dbReference type="NCBI Taxonomy" id="10195"/>
    <lineage>
        <taxon>Eukaryota</taxon>
        <taxon>Metazoa</taxon>
        <taxon>Spiralia</taxon>
        <taxon>Gnathifera</taxon>
        <taxon>Rotifera</taxon>
        <taxon>Eurotatoria</taxon>
        <taxon>Monogononta</taxon>
        <taxon>Pseudotrocha</taxon>
        <taxon>Ploima</taxon>
        <taxon>Brachionidae</taxon>
        <taxon>Brachionus</taxon>
    </lineage>
</organism>
<keyword evidence="2" id="KW-1185">Reference proteome</keyword>
<dbReference type="AlphaFoldDB" id="A0A3M7RKG9"/>
<comment type="caution">
    <text evidence="1">The sequence shown here is derived from an EMBL/GenBank/DDBJ whole genome shotgun (WGS) entry which is preliminary data.</text>
</comment>